<sequence length="96" mass="10614">MSNQRSKTQVMVSIWMDRTLKQTLQERLRKKRFLLSQFIRDAIAEKMKRDLGVIVPDEVVLPRGAAIKINAKGNTGTMAIGGDALARGAKKSKSGS</sequence>
<dbReference type="STRING" id="1184151.AW736_13810"/>
<comment type="caution">
    <text evidence="1">The sequence shown here is derived from an EMBL/GenBank/DDBJ whole genome shotgun (WGS) entry which is preliminary data.</text>
</comment>
<accession>A0A178IH44</accession>
<dbReference type="RefSeq" id="WP_068770771.1">
    <property type="nucleotide sequence ID" value="NZ_CP109796.1"/>
</dbReference>
<dbReference type="OrthoDB" id="10001530at2"/>
<reference evidence="1 2" key="1">
    <citation type="submission" date="2016-01" db="EMBL/GenBank/DDBJ databases">
        <title>High potential of lignocellulose degradation of a new Verrucomicrobia species.</title>
        <authorList>
            <person name="Wang Y."/>
            <person name="Shi Y."/>
            <person name="Qiu Z."/>
            <person name="Liu S."/>
            <person name="Yang H."/>
        </authorList>
    </citation>
    <scope>NUCLEOTIDE SEQUENCE [LARGE SCALE GENOMIC DNA]</scope>
    <source>
        <strain evidence="1 2">TSB47</strain>
    </source>
</reference>
<keyword evidence="2" id="KW-1185">Reference proteome</keyword>
<dbReference type="AlphaFoldDB" id="A0A178IH44"/>
<proteinExistence type="predicted"/>
<evidence type="ECO:0000313" key="1">
    <source>
        <dbReference type="EMBL" id="OAM89322.1"/>
    </source>
</evidence>
<name>A0A178IH44_9BACT</name>
<organism evidence="1 2">
    <name type="scientific">Termitidicoccus mucosus</name>
    <dbReference type="NCBI Taxonomy" id="1184151"/>
    <lineage>
        <taxon>Bacteria</taxon>
        <taxon>Pseudomonadati</taxon>
        <taxon>Verrucomicrobiota</taxon>
        <taxon>Opitutia</taxon>
        <taxon>Opitutales</taxon>
        <taxon>Opitutaceae</taxon>
        <taxon>Termitidicoccus</taxon>
    </lineage>
</organism>
<dbReference type="EMBL" id="LRRQ01000099">
    <property type="protein sequence ID" value="OAM89322.1"/>
    <property type="molecule type" value="Genomic_DNA"/>
</dbReference>
<dbReference type="Proteomes" id="UP000078486">
    <property type="component" value="Unassembled WGS sequence"/>
</dbReference>
<evidence type="ECO:0000313" key="2">
    <source>
        <dbReference type="Proteomes" id="UP000078486"/>
    </source>
</evidence>
<protein>
    <submittedName>
        <fullName evidence="1">Uncharacterized protein</fullName>
    </submittedName>
</protein>
<gene>
    <name evidence="1" type="ORF">AW736_13810</name>
</gene>